<evidence type="ECO:0000313" key="1">
    <source>
        <dbReference type="EMBL" id="THU40158.1"/>
    </source>
</evidence>
<protein>
    <submittedName>
        <fullName evidence="1">SusD/RagB family nutrient-binding outer membrane lipoprotein</fullName>
    </submittedName>
</protein>
<dbReference type="AlphaFoldDB" id="A0A4S8HWQ3"/>
<gene>
    <name evidence="1" type="ORF">FAM09_09770</name>
</gene>
<dbReference type="PROSITE" id="PS51257">
    <property type="entry name" value="PROKAR_LIPOPROTEIN"/>
    <property type="match status" value="1"/>
</dbReference>
<dbReference type="Gene3D" id="1.25.40.390">
    <property type="match status" value="1"/>
</dbReference>
<keyword evidence="2" id="KW-1185">Reference proteome</keyword>
<comment type="caution">
    <text evidence="1">The sequence shown here is derived from an EMBL/GenBank/DDBJ whole genome shotgun (WGS) entry which is preliminary data.</text>
</comment>
<dbReference type="RefSeq" id="WP_136576912.1">
    <property type="nucleotide sequence ID" value="NZ_STFF01000002.1"/>
</dbReference>
<sequence length="518" mass="57965">MTILNRIKSVVPVLVFLAGCDKNFESINTNPYAFTNINPAQLFTNAQRLTHAGFWEGEQTIVQQFVNAYNTGATAGFNFNEDNNNFNVPRWNDNYPGPVKLLEQITSLVAKDDARPNLYSMTRIWKSYIFMTLADTYGDIPYNDAGKAYLQNVFYPGYDKDELVYEELYKEIKAATEALNPAGEMVKEDLFFGNAASVAVQVAQWKKLGYTLLFRLGMRYSKLDQTKARSIVREAYAGGLIQTNNDNVFIVYNAIYNNPLNAGPRGTNPYFYYLAEPFINKLKSTGDPRLKYISGKYADPNQVLALTPDTTMANQFGFPVGYDQTSVLNYPGYRGTNGTGQNYSQLNFLVLGSATAPVFYITNAQTRLLLAEAAHRGWLTGLPGVLTAQQYYEEGVKASMDDYNRYPNTPSPAIPASQQNNYLAQAGVAFVTSNALELINTQYWIASIANGAESFANFRRSGYPVLNPNKYNNNLQGGFVRRFAWPNEESARNSAHYQEAVSSMGADNLTTRVFWDVP</sequence>
<evidence type="ECO:0000313" key="2">
    <source>
        <dbReference type="Proteomes" id="UP000306918"/>
    </source>
</evidence>
<dbReference type="SUPFAM" id="SSF48452">
    <property type="entry name" value="TPR-like"/>
    <property type="match status" value="1"/>
</dbReference>
<keyword evidence="1" id="KW-0449">Lipoprotein</keyword>
<reference evidence="1 2" key="1">
    <citation type="submission" date="2019-04" db="EMBL/GenBank/DDBJ databases">
        <title>Niastella caeni sp. nov., isolated from activated sludge.</title>
        <authorList>
            <person name="Sheng M."/>
        </authorList>
    </citation>
    <scope>NUCLEOTIDE SEQUENCE [LARGE SCALE GENOMIC DNA]</scope>
    <source>
        <strain evidence="1 2">HX-2-15</strain>
    </source>
</reference>
<dbReference type="Proteomes" id="UP000306918">
    <property type="component" value="Unassembled WGS sequence"/>
</dbReference>
<dbReference type="Pfam" id="PF12771">
    <property type="entry name" value="SusD-like_2"/>
    <property type="match status" value="1"/>
</dbReference>
<accession>A0A4S8HWQ3</accession>
<proteinExistence type="predicted"/>
<dbReference type="InterPro" id="IPR041662">
    <property type="entry name" value="SusD-like_2"/>
</dbReference>
<dbReference type="InterPro" id="IPR011990">
    <property type="entry name" value="TPR-like_helical_dom_sf"/>
</dbReference>
<dbReference type="EMBL" id="STFF01000002">
    <property type="protein sequence ID" value="THU40158.1"/>
    <property type="molecule type" value="Genomic_DNA"/>
</dbReference>
<dbReference type="OrthoDB" id="9766256at2"/>
<name>A0A4S8HWQ3_9BACT</name>
<organism evidence="1 2">
    <name type="scientific">Niastella caeni</name>
    <dbReference type="NCBI Taxonomy" id="2569763"/>
    <lineage>
        <taxon>Bacteria</taxon>
        <taxon>Pseudomonadati</taxon>
        <taxon>Bacteroidota</taxon>
        <taxon>Chitinophagia</taxon>
        <taxon>Chitinophagales</taxon>
        <taxon>Chitinophagaceae</taxon>
        <taxon>Niastella</taxon>
    </lineage>
</organism>